<dbReference type="InterPro" id="IPR038322">
    <property type="entry name" value="Pex19_C_sf"/>
</dbReference>
<dbReference type="PANTHER" id="PTHR12774:SF2">
    <property type="entry name" value="PEROXISOMAL BIOGENESIS FACTOR 19"/>
    <property type="match status" value="1"/>
</dbReference>
<reference evidence="2 3" key="1">
    <citation type="submission" date="2023-11" db="EMBL/GenBank/DDBJ databases">
        <title>Dfirmibasis_genome.</title>
        <authorList>
            <person name="Edelbroek B."/>
            <person name="Kjellin J."/>
            <person name="Jerlstrom-Hultqvist J."/>
            <person name="Soderbom F."/>
        </authorList>
    </citation>
    <scope>NUCLEOTIDE SEQUENCE [LARGE SCALE GENOMIC DNA]</scope>
    <source>
        <strain evidence="2 3">TNS-C-14</strain>
    </source>
</reference>
<dbReference type="Proteomes" id="UP001344447">
    <property type="component" value="Unassembled WGS sequence"/>
</dbReference>
<comment type="caution">
    <text evidence="2">The sequence shown here is derived from an EMBL/GenBank/DDBJ whole genome shotgun (WGS) entry which is preliminary data.</text>
</comment>
<dbReference type="AlphaFoldDB" id="A0AAN7U2G1"/>
<evidence type="ECO:0000313" key="3">
    <source>
        <dbReference type="Proteomes" id="UP001344447"/>
    </source>
</evidence>
<feature type="region of interest" description="Disordered" evidence="1">
    <location>
        <begin position="1"/>
        <end position="55"/>
    </location>
</feature>
<dbReference type="Gene3D" id="1.20.120.900">
    <property type="entry name" value="Pex19, mPTS binding domain"/>
    <property type="match status" value="1"/>
</dbReference>
<accession>A0AAN7U2G1</accession>
<evidence type="ECO:0000256" key="1">
    <source>
        <dbReference type="SAM" id="MobiDB-lite"/>
    </source>
</evidence>
<dbReference type="Pfam" id="PF04614">
    <property type="entry name" value="Pex19"/>
    <property type="match status" value="1"/>
</dbReference>
<dbReference type="GO" id="GO:0045046">
    <property type="term" value="P:protein import into peroxisome membrane"/>
    <property type="evidence" value="ECO:0007669"/>
    <property type="project" value="TreeGrafter"/>
</dbReference>
<feature type="compositionally biased region" description="Low complexity" evidence="1">
    <location>
        <begin position="24"/>
        <end position="45"/>
    </location>
</feature>
<protein>
    <recommendedName>
        <fullName evidence="4">Peroxin-19</fullName>
    </recommendedName>
</protein>
<dbReference type="GO" id="GO:0005778">
    <property type="term" value="C:peroxisomal membrane"/>
    <property type="evidence" value="ECO:0007669"/>
    <property type="project" value="TreeGrafter"/>
</dbReference>
<dbReference type="GO" id="GO:0033328">
    <property type="term" value="F:peroxisome membrane targeting sequence binding"/>
    <property type="evidence" value="ECO:0007669"/>
    <property type="project" value="TreeGrafter"/>
</dbReference>
<dbReference type="InterPro" id="IPR006708">
    <property type="entry name" value="Pex19"/>
</dbReference>
<evidence type="ECO:0000313" key="2">
    <source>
        <dbReference type="EMBL" id="KAK5577140.1"/>
    </source>
</evidence>
<name>A0AAN7U2G1_9MYCE</name>
<keyword evidence="3" id="KW-1185">Reference proteome</keyword>
<dbReference type="PANTHER" id="PTHR12774">
    <property type="entry name" value="PEROXISOMAL BIOGENESIS FACTOR 19"/>
    <property type="match status" value="1"/>
</dbReference>
<dbReference type="EMBL" id="JAVFKY010000004">
    <property type="protein sequence ID" value="KAK5577140.1"/>
    <property type="molecule type" value="Genomic_DNA"/>
</dbReference>
<sequence>MNLDDLLNSALDELETQEKEQPKPKTTTTTTTTTNTATPSTIKPTYNKPPPPSLVTDDLLNTNVNEMMDIFKKLLGEDTLKNLDAGFDREYNKDISDANIGIPSEDDKKNIDELAEKLATMFGVSEDSDISNMDDFKPFLEGLTKAGGFNFDNDEIKNNNNNNNNNGVHIDNFESSISDTLKNLADNASNKTENDGLGDLFGNLSKLMEGQNFNFEGEETGQINDLFEESIQFMSENYPAWIEKNKDNYPPEEIERFKKQSEIFSMVVQKEGDDMLDSALLSRMSELGNLPDSFCEEFIKKVETEIDEKEKNDEKKLENK</sequence>
<proteinExistence type="predicted"/>
<organism evidence="2 3">
    <name type="scientific">Dictyostelium firmibasis</name>
    <dbReference type="NCBI Taxonomy" id="79012"/>
    <lineage>
        <taxon>Eukaryota</taxon>
        <taxon>Amoebozoa</taxon>
        <taxon>Evosea</taxon>
        <taxon>Eumycetozoa</taxon>
        <taxon>Dictyostelia</taxon>
        <taxon>Dictyosteliales</taxon>
        <taxon>Dictyosteliaceae</taxon>
        <taxon>Dictyostelium</taxon>
    </lineage>
</organism>
<evidence type="ECO:0008006" key="4">
    <source>
        <dbReference type="Google" id="ProtNLM"/>
    </source>
</evidence>
<gene>
    <name evidence="2" type="ORF">RB653_002078</name>
</gene>